<dbReference type="Gene3D" id="3.40.30.10">
    <property type="entry name" value="Glutaredoxin"/>
    <property type="match status" value="1"/>
</dbReference>
<sequence length="213" mass="23738">MSFRDRLYELTTPEEVDSFLSVNPNCALFKAGGCHKTMQGFGVVEKMMGSRGELPVGLVKVIDHRPASNHIAELTGIVHESPQFILFKEGKAVYDVDNWDIIPESLEVALIKHFGPVAPGDAAAAEANGDIEQYIRLLEEYLEGRMDEQSFTHEWLETFRSDNSLRSTEEFNLLNSLFGDVDMAYASIINEGAPVCNTLKVRAESLLQQIASR</sequence>
<dbReference type="STRING" id="716544.wcw_1204"/>
<dbReference type="InterPro" id="IPR015287">
    <property type="entry name" value="Colicin_D_immunity_dom"/>
</dbReference>
<dbReference type="Pfam" id="PF09204">
    <property type="entry name" value="Colicin_immun"/>
    <property type="match status" value="1"/>
</dbReference>
<gene>
    <name evidence="2" type="ordered locus">wcw_1204</name>
</gene>
<evidence type="ECO:0000313" key="3">
    <source>
        <dbReference type="Proteomes" id="UP000001505"/>
    </source>
</evidence>
<accession>D6YWQ0</accession>
<dbReference type="HOGENOM" id="CLU_1288428_0_0_0"/>
<name>D6YWQ0_WADCW</name>
<proteinExistence type="predicted"/>
<dbReference type="InterPro" id="IPR022551">
    <property type="entry name" value="BrxC"/>
</dbReference>
<dbReference type="eggNOG" id="ENOG5032HSZ">
    <property type="taxonomic scope" value="Bacteria"/>
</dbReference>
<dbReference type="KEGG" id="wch:wcw_1204"/>
<evidence type="ECO:0000259" key="1">
    <source>
        <dbReference type="Pfam" id="PF09204"/>
    </source>
</evidence>
<keyword evidence="3" id="KW-1185">Reference proteome</keyword>
<dbReference type="Pfam" id="PF11009">
    <property type="entry name" value="BrxC"/>
    <property type="match status" value="1"/>
</dbReference>
<reference evidence="2 3" key="1">
    <citation type="journal article" date="2010" name="PLoS ONE">
        <title>The Waddlia genome: a window into chlamydial biology.</title>
        <authorList>
            <person name="Bertelli C."/>
            <person name="Collyn F."/>
            <person name="Croxatto A."/>
            <person name="Ruckert C."/>
            <person name="Polkinghorne A."/>
            <person name="Kebbi-Beghdadi C."/>
            <person name="Goesmann A."/>
            <person name="Vaughan L."/>
            <person name="Greub G."/>
        </authorList>
    </citation>
    <scope>NUCLEOTIDE SEQUENCE [LARGE SCALE GENOMIC DNA]</scope>
    <source>
        <strain evidence="3">ATCC VR-1470 / WSU 86-1044</strain>
    </source>
</reference>
<organism evidence="2 3">
    <name type="scientific">Waddlia chondrophila (strain ATCC VR-1470 / WSU 86-1044)</name>
    <dbReference type="NCBI Taxonomy" id="716544"/>
    <lineage>
        <taxon>Bacteria</taxon>
        <taxon>Pseudomonadati</taxon>
        <taxon>Chlamydiota</taxon>
        <taxon>Chlamydiia</taxon>
        <taxon>Parachlamydiales</taxon>
        <taxon>Waddliaceae</taxon>
        <taxon>Waddlia</taxon>
    </lineage>
</organism>
<dbReference type="AlphaFoldDB" id="D6YWQ0"/>
<dbReference type="OrthoDB" id="677051at2"/>
<dbReference type="EMBL" id="CP001928">
    <property type="protein sequence ID" value="ADI38561.1"/>
    <property type="molecule type" value="Genomic_DNA"/>
</dbReference>
<dbReference type="GO" id="GO:0030153">
    <property type="term" value="P:bacteriocin immunity"/>
    <property type="evidence" value="ECO:0007669"/>
    <property type="project" value="InterPro"/>
</dbReference>
<dbReference type="Proteomes" id="UP000001505">
    <property type="component" value="Chromosome"/>
</dbReference>
<protein>
    <recommendedName>
        <fullName evidence="1">Colicin D immunity protein domain-containing protein</fullName>
    </recommendedName>
</protein>
<evidence type="ECO:0000313" key="2">
    <source>
        <dbReference type="EMBL" id="ADI38561.1"/>
    </source>
</evidence>
<dbReference type="RefSeq" id="WP_013182273.1">
    <property type="nucleotide sequence ID" value="NC_014225.1"/>
</dbReference>
<feature type="domain" description="Colicin D immunity protein" evidence="1">
    <location>
        <begin position="133"/>
        <end position="184"/>
    </location>
</feature>
<dbReference type="GO" id="GO:0015643">
    <property type="term" value="F:toxic substance binding"/>
    <property type="evidence" value="ECO:0007669"/>
    <property type="project" value="InterPro"/>
</dbReference>